<dbReference type="EMBL" id="JABBYC010000008">
    <property type="protein sequence ID" value="MBL0886081.1"/>
    <property type="molecule type" value="Genomic_DNA"/>
</dbReference>
<dbReference type="RefSeq" id="WP_201845920.1">
    <property type="nucleotide sequence ID" value="NZ_JABBYC010000008.1"/>
</dbReference>
<accession>A0ABS1LIR2</accession>
<evidence type="ECO:0000256" key="1">
    <source>
        <dbReference type="SAM" id="SignalP"/>
    </source>
</evidence>
<comment type="caution">
    <text evidence="2">The sequence shown here is derived from an EMBL/GenBank/DDBJ whole genome shotgun (WGS) entry which is preliminary data.</text>
</comment>
<proteinExistence type="predicted"/>
<organism evidence="2 3">
    <name type="scientific">Myceligenerans indicum</name>
    <dbReference type="NCBI Taxonomy" id="2593663"/>
    <lineage>
        <taxon>Bacteria</taxon>
        <taxon>Bacillati</taxon>
        <taxon>Actinomycetota</taxon>
        <taxon>Actinomycetes</taxon>
        <taxon>Micrococcales</taxon>
        <taxon>Promicromonosporaceae</taxon>
        <taxon>Myceligenerans</taxon>
    </lineage>
</organism>
<keyword evidence="3" id="KW-1185">Reference proteome</keyword>
<evidence type="ECO:0000313" key="3">
    <source>
        <dbReference type="Proteomes" id="UP000675409"/>
    </source>
</evidence>
<dbReference type="Proteomes" id="UP000675409">
    <property type="component" value="Unassembled WGS sequence"/>
</dbReference>
<sequence length="108" mass="10507">MSAALLLAIAAGGLALVELAEAEGGSPVPAAAALGIPADDLPAPVSGSDTVLVAFGAESGSPLRAGGGEALAVLTVLIAPGVVRFRGRTRDRPIPRSLASFEVPVSPA</sequence>
<evidence type="ECO:0000313" key="2">
    <source>
        <dbReference type="EMBL" id="MBL0886081.1"/>
    </source>
</evidence>
<gene>
    <name evidence="2" type="ORF">HGK34_07305</name>
</gene>
<name>A0ABS1LIR2_9MICO</name>
<keyword evidence="1" id="KW-0732">Signal</keyword>
<reference evidence="2 3" key="1">
    <citation type="journal article" date="2021" name="Arch. Microbiol.">
        <title>Myceligenerans indicum sp. nov., an actinobacterium isolated from mangrove sediment of Sundarbans, India.</title>
        <authorList>
            <person name="Asha K."/>
            <person name="Bhadury P."/>
        </authorList>
    </citation>
    <scope>NUCLEOTIDE SEQUENCE [LARGE SCALE GENOMIC DNA]</scope>
    <source>
        <strain evidence="2 3">I2</strain>
    </source>
</reference>
<feature type="chain" id="PRO_5046935898" evidence="1">
    <location>
        <begin position="23"/>
        <end position="108"/>
    </location>
</feature>
<protein>
    <submittedName>
        <fullName evidence="2">Uncharacterized protein</fullName>
    </submittedName>
</protein>
<feature type="signal peptide" evidence="1">
    <location>
        <begin position="1"/>
        <end position="22"/>
    </location>
</feature>